<reference evidence="3 4" key="1">
    <citation type="submission" date="2019-12" db="EMBL/GenBank/DDBJ databases">
        <authorList>
            <person name="Yang R."/>
        </authorList>
    </citation>
    <scope>NUCLEOTIDE SEQUENCE [LARGE SCALE GENOMIC DNA]</scope>
    <source>
        <strain evidence="3 4">DONG20-135</strain>
    </source>
</reference>
<dbReference type="SUPFAM" id="SSF52540">
    <property type="entry name" value="P-loop containing nucleoside triphosphate hydrolases"/>
    <property type="match status" value="1"/>
</dbReference>
<dbReference type="PANTHER" id="PTHR40047:SF1">
    <property type="entry name" value="UPF0703 PROTEIN YCGQ"/>
    <property type="match status" value="1"/>
</dbReference>
<feature type="domain" description="DUF1980" evidence="2">
    <location>
        <begin position="180"/>
        <end position="308"/>
    </location>
</feature>
<dbReference type="InterPro" id="IPR027417">
    <property type="entry name" value="P-loop_NTPase"/>
</dbReference>
<dbReference type="InterPro" id="IPR052955">
    <property type="entry name" value="UPF0703_membrane_permease"/>
</dbReference>
<sequence>MEIPVYLFTGFLESGKSTLIQETLADPEFTEDEKTLLILCEDGEVEFDDAVLADYHCDIVRVEKEADFSSDQLAAWQKEYRPDRVMIEFNGTWSVKRFLEMEPPIGWILVQIITTVDASTFESYISNMRSMIYEQLFASQVIIFNRCDETTRKGYLRSNVKAINKRAQIIYEKRDGTLDEYKNEDMPFDLHADVIMIQDDDYGIWYMDALENPEKYRGKIVQFKAKVIEKLKGEFVLGRYAMVCCADDLSLIGLLCRTHHLDQVKKDEWITLTASIGVEFDEEYGSDVPILYDKKIISADAPQEELVYFT</sequence>
<dbReference type="Pfam" id="PF02492">
    <property type="entry name" value="cobW"/>
    <property type="match status" value="1"/>
</dbReference>
<gene>
    <name evidence="3" type="ORF">GSF08_02740</name>
</gene>
<feature type="domain" description="CobW/HypB/UreG nucleotide-binding" evidence="1">
    <location>
        <begin position="4"/>
        <end position="170"/>
    </location>
</feature>
<dbReference type="Gene3D" id="3.40.50.300">
    <property type="entry name" value="P-loop containing nucleotide triphosphate hydrolases"/>
    <property type="match status" value="1"/>
</dbReference>
<evidence type="ECO:0000313" key="3">
    <source>
        <dbReference type="EMBL" id="MXQ72862.1"/>
    </source>
</evidence>
<evidence type="ECO:0000259" key="1">
    <source>
        <dbReference type="Pfam" id="PF02492"/>
    </source>
</evidence>
<name>A0A6N8U3Z7_9FIRM</name>
<comment type="caution">
    <text evidence="3">The sequence shown here is derived from an EMBL/GenBank/DDBJ whole genome shotgun (WGS) entry which is preliminary data.</text>
</comment>
<dbReference type="InterPro" id="IPR048447">
    <property type="entry name" value="DUF1980_C"/>
</dbReference>
<accession>A0A6N8U3Z7</accession>
<protein>
    <submittedName>
        <fullName evidence="3">Uncharacterized protein</fullName>
    </submittedName>
</protein>
<dbReference type="EMBL" id="WUUQ01000001">
    <property type="protein sequence ID" value="MXQ72862.1"/>
    <property type="molecule type" value="Genomic_DNA"/>
</dbReference>
<evidence type="ECO:0000313" key="4">
    <source>
        <dbReference type="Proteomes" id="UP000434036"/>
    </source>
</evidence>
<dbReference type="InterPro" id="IPR003495">
    <property type="entry name" value="CobW/HypB/UreG_nucleotide-bd"/>
</dbReference>
<evidence type="ECO:0000259" key="2">
    <source>
        <dbReference type="Pfam" id="PF21537"/>
    </source>
</evidence>
<dbReference type="AlphaFoldDB" id="A0A6N8U3Z7"/>
<dbReference type="Pfam" id="PF21537">
    <property type="entry name" value="DUF1980_C"/>
    <property type="match status" value="1"/>
</dbReference>
<dbReference type="PANTHER" id="PTHR40047">
    <property type="entry name" value="UPF0703 PROTEIN YCGQ"/>
    <property type="match status" value="1"/>
</dbReference>
<proteinExistence type="predicted"/>
<keyword evidence="4" id="KW-1185">Reference proteome</keyword>
<dbReference type="Proteomes" id="UP000434036">
    <property type="component" value="Unassembled WGS sequence"/>
</dbReference>
<organism evidence="3 4">
    <name type="scientific">Copranaerobaculum intestinale</name>
    <dbReference type="NCBI Taxonomy" id="2692629"/>
    <lineage>
        <taxon>Bacteria</taxon>
        <taxon>Bacillati</taxon>
        <taxon>Bacillota</taxon>
        <taxon>Erysipelotrichia</taxon>
        <taxon>Erysipelotrichales</taxon>
        <taxon>Erysipelotrichaceae</taxon>
        <taxon>Copranaerobaculum</taxon>
    </lineage>
</organism>
<reference evidence="3 4" key="2">
    <citation type="submission" date="2020-01" db="EMBL/GenBank/DDBJ databases">
        <title>Clostridiaceae sp. nov. isolated from the gut of human by culturomics.</title>
        <authorList>
            <person name="Chang Y."/>
        </authorList>
    </citation>
    <scope>NUCLEOTIDE SEQUENCE [LARGE SCALE GENOMIC DNA]</scope>
    <source>
        <strain evidence="3 4">DONG20-135</strain>
    </source>
</reference>
<dbReference type="RefSeq" id="WP_160624338.1">
    <property type="nucleotide sequence ID" value="NZ_WUUQ01000001.1"/>
</dbReference>